<protein>
    <submittedName>
        <fullName evidence="1">Uncharacterized protein</fullName>
    </submittedName>
</protein>
<sequence length="73" mass="8258">MGRYRVHYIEGSGENLRIRKEQTVEAPSFQDALERFTHWPAAEACEQSPACAQHPGANLCHMEAWEVFPVGES</sequence>
<dbReference type="GeneID" id="78086074"/>
<dbReference type="HOGENOM" id="CLU_2665201_0_0_7"/>
<gene>
    <name evidence="1" type="ORF">HMPREF0179_00939</name>
</gene>
<dbReference type="RefSeq" id="WP_016360746.1">
    <property type="nucleotide sequence ID" value="NZ_KE150238.1"/>
</dbReference>
<dbReference type="eggNOG" id="ENOG5031AWJ">
    <property type="taxonomic scope" value="Bacteria"/>
</dbReference>
<name>E5Y428_BILW3</name>
<comment type="caution">
    <text evidence="1">The sequence shown here is derived from an EMBL/GenBank/DDBJ whole genome shotgun (WGS) entry which is preliminary data.</text>
</comment>
<dbReference type="Proteomes" id="UP000006034">
    <property type="component" value="Unassembled WGS sequence"/>
</dbReference>
<keyword evidence="2" id="KW-1185">Reference proteome</keyword>
<dbReference type="AlphaFoldDB" id="E5Y428"/>
<reference evidence="1 2" key="2">
    <citation type="submission" date="2013-04" db="EMBL/GenBank/DDBJ databases">
        <title>The Genome Sequence of Bilophila wadsworthia 3_1_6.</title>
        <authorList>
            <consortium name="The Broad Institute Genomics Platform"/>
            <person name="Earl A."/>
            <person name="Ward D."/>
            <person name="Feldgarden M."/>
            <person name="Gevers D."/>
            <person name="Sibley C."/>
            <person name="Strauss J."/>
            <person name="Allen-Vercoe E."/>
            <person name="Walker B."/>
            <person name="Young S."/>
            <person name="Zeng Q."/>
            <person name="Gargeya S."/>
            <person name="Fitzgerald M."/>
            <person name="Haas B."/>
            <person name="Abouelleil A."/>
            <person name="Allen A.W."/>
            <person name="Alvarado L."/>
            <person name="Arachchi H.M."/>
            <person name="Berlin A.M."/>
            <person name="Chapman S.B."/>
            <person name="Gainer-Dewar J."/>
            <person name="Goldberg J."/>
            <person name="Griggs A."/>
            <person name="Gujja S."/>
            <person name="Hansen M."/>
            <person name="Howarth C."/>
            <person name="Imamovic A."/>
            <person name="Ireland A."/>
            <person name="Larimer J."/>
            <person name="McCowan C."/>
            <person name="Murphy C."/>
            <person name="Pearson M."/>
            <person name="Poon T.W."/>
            <person name="Priest M."/>
            <person name="Roberts A."/>
            <person name="Saif S."/>
            <person name="Shea T."/>
            <person name="Sisk P."/>
            <person name="Sykes S."/>
            <person name="Wortman J."/>
            <person name="Nusbaum C."/>
            <person name="Birren B."/>
        </authorList>
    </citation>
    <scope>NUCLEOTIDE SEQUENCE [LARGE SCALE GENOMIC DNA]</scope>
    <source>
        <strain evidence="1 2">3_1_6</strain>
    </source>
</reference>
<dbReference type="EMBL" id="ADCP02000001">
    <property type="protein sequence ID" value="EFV45228.2"/>
    <property type="molecule type" value="Genomic_DNA"/>
</dbReference>
<dbReference type="OrthoDB" id="5459984at2"/>
<organism evidence="1 2">
    <name type="scientific">Bilophila wadsworthia (strain 3_1_6)</name>
    <dbReference type="NCBI Taxonomy" id="563192"/>
    <lineage>
        <taxon>Bacteria</taxon>
        <taxon>Pseudomonadati</taxon>
        <taxon>Thermodesulfobacteriota</taxon>
        <taxon>Desulfovibrionia</taxon>
        <taxon>Desulfovibrionales</taxon>
        <taxon>Desulfovibrionaceae</taxon>
        <taxon>Bilophila</taxon>
    </lineage>
</organism>
<proteinExistence type="predicted"/>
<evidence type="ECO:0000313" key="2">
    <source>
        <dbReference type="Proteomes" id="UP000006034"/>
    </source>
</evidence>
<accession>E5Y428</accession>
<reference evidence="1 2" key="1">
    <citation type="submission" date="2010-10" db="EMBL/GenBank/DDBJ databases">
        <authorList>
            <consortium name="The Broad Institute Genome Sequencing Platform"/>
            <person name="Ward D."/>
            <person name="Earl A."/>
            <person name="Feldgarden M."/>
            <person name="Young S.K."/>
            <person name="Gargeya S."/>
            <person name="Zeng Q."/>
            <person name="Alvarado L."/>
            <person name="Berlin A."/>
            <person name="Bochicchio J."/>
            <person name="Chapman S.B."/>
            <person name="Chen Z."/>
            <person name="Freedman E."/>
            <person name="Gellesch M."/>
            <person name="Goldberg J."/>
            <person name="Griggs A."/>
            <person name="Gujja S."/>
            <person name="Heilman E."/>
            <person name="Heiman D."/>
            <person name="Howarth C."/>
            <person name="Mehta T."/>
            <person name="Neiman D."/>
            <person name="Pearson M."/>
            <person name="Roberts A."/>
            <person name="Saif S."/>
            <person name="Shea T."/>
            <person name="Shenoy N."/>
            <person name="Sisk P."/>
            <person name="Stolte C."/>
            <person name="Sykes S."/>
            <person name="White J."/>
            <person name="Yandava C."/>
            <person name="Allen-Vercoe E."/>
            <person name="Sibley C."/>
            <person name="Ambrose C.E."/>
            <person name="Strauss J."/>
            <person name="Daigneault M."/>
            <person name="Haas B."/>
            <person name="Nusbaum C."/>
            <person name="Birren B."/>
        </authorList>
    </citation>
    <scope>NUCLEOTIDE SEQUENCE [LARGE SCALE GENOMIC DNA]</scope>
    <source>
        <strain evidence="1 2">3_1_6</strain>
    </source>
</reference>
<evidence type="ECO:0000313" key="1">
    <source>
        <dbReference type="EMBL" id="EFV45228.2"/>
    </source>
</evidence>